<dbReference type="PATRIC" id="fig|1604020.3.peg.1777"/>
<dbReference type="AlphaFoldDB" id="A0A0G2J490"/>
<reference evidence="1 2" key="1">
    <citation type="submission" date="2015-01" db="EMBL/GenBank/DDBJ databases">
        <title>Lifestyle Evolution in Cyanobacterial Symbionts of Sponges.</title>
        <authorList>
            <person name="Burgsdorf I."/>
            <person name="Slaby B.M."/>
            <person name="Handley K.M."/>
            <person name="Haber M."/>
            <person name="Blom J."/>
            <person name="Marshall C.W."/>
            <person name="Gilbert J.A."/>
            <person name="Hentschel U."/>
            <person name="Steindler L."/>
        </authorList>
    </citation>
    <scope>NUCLEOTIDE SEQUENCE [LARGE SCALE GENOMIC DNA]</scope>
    <source>
        <strain evidence="1">SP3</strain>
    </source>
</reference>
<dbReference type="Proteomes" id="UP000035067">
    <property type="component" value="Unassembled WGS sequence"/>
</dbReference>
<dbReference type="EMBL" id="JXQG01000064">
    <property type="protein sequence ID" value="KKZ11068.1"/>
    <property type="molecule type" value="Genomic_DNA"/>
</dbReference>
<sequence>MARSAHTEAEAVLRSTIEAVLDEELEAFLFLELPDCWKCPTLIFRISSFFLNFHQSSSRATPDPVEGIHDRLWRMLGGPADQGHKADAVSTDAPQQARVLMRRPQGNCT</sequence>
<name>A0A0G2J490_9SYNE</name>
<comment type="caution">
    <text evidence="1">The sequence shown here is derived from an EMBL/GenBank/DDBJ whole genome shotgun (WGS) entry which is preliminary data.</text>
</comment>
<proteinExistence type="predicted"/>
<organism evidence="1 2">
    <name type="scientific">Candidatus Synechococcus spongiarum SP3</name>
    <dbReference type="NCBI Taxonomy" id="1604020"/>
    <lineage>
        <taxon>Bacteria</taxon>
        <taxon>Bacillati</taxon>
        <taxon>Cyanobacteriota</taxon>
        <taxon>Cyanophyceae</taxon>
        <taxon>Synechococcales</taxon>
        <taxon>Synechococcaceae</taxon>
        <taxon>Synechococcus</taxon>
    </lineage>
</organism>
<evidence type="ECO:0000313" key="1">
    <source>
        <dbReference type="EMBL" id="KKZ11068.1"/>
    </source>
</evidence>
<gene>
    <name evidence="1" type="ORF">TE42_08785</name>
</gene>
<protein>
    <submittedName>
        <fullName evidence="1">Uncharacterized protein</fullName>
    </submittedName>
</protein>
<evidence type="ECO:0000313" key="2">
    <source>
        <dbReference type="Proteomes" id="UP000035067"/>
    </source>
</evidence>
<accession>A0A0G2J490</accession>